<feature type="domain" description="Thioredoxin" evidence="7">
    <location>
        <begin position="45"/>
        <end position="249"/>
    </location>
</feature>
<gene>
    <name evidence="8" type="ORF">HYS17_01675</name>
</gene>
<evidence type="ECO:0000256" key="6">
    <source>
        <dbReference type="SAM" id="SignalP"/>
    </source>
</evidence>
<evidence type="ECO:0000313" key="8">
    <source>
        <dbReference type="EMBL" id="QQG36526.1"/>
    </source>
</evidence>
<dbReference type="InterPro" id="IPR036249">
    <property type="entry name" value="Thioredoxin-like_sf"/>
</dbReference>
<dbReference type="Proteomes" id="UP000595362">
    <property type="component" value="Chromosome"/>
</dbReference>
<evidence type="ECO:0000256" key="3">
    <source>
        <dbReference type="ARBA" id="ARBA00023002"/>
    </source>
</evidence>
<dbReference type="EMBL" id="CP066681">
    <property type="protein sequence ID" value="QQG36526.1"/>
    <property type="molecule type" value="Genomic_DNA"/>
</dbReference>
<dbReference type="Pfam" id="PF13462">
    <property type="entry name" value="Thioredoxin_4"/>
    <property type="match status" value="1"/>
</dbReference>
<dbReference type="PANTHER" id="PTHR13887">
    <property type="entry name" value="GLUTATHIONE S-TRANSFERASE KAPPA"/>
    <property type="match status" value="1"/>
</dbReference>
<evidence type="ECO:0000256" key="2">
    <source>
        <dbReference type="ARBA" id="ARBA00022729"/>
    </source>
</evidence>
<dbReference type="Gene3D" id="3.40.30.10">
    <property type="entry name" value="Glutaredoxin"/>
    <property type="match status" value="1"/>
</dbReference>
<accession>A0A7T5UH27</accession>
<feature type="signal peptide" evidence="6">
    <location>
        <begin position="1"/>
        <end position="27"/>
    </location>
</feature>
<keyword evidence="3" id="KW-0560">Oxidoreductase</keyword>
<dbReference type="PANTHER" id="PTHR13887:SF14">
    <property type="entry name" value="DISULFIDE BOND FORMATION PROTEIN D"/>
    <property type="match status" value="1"/>
</dbReference>
<dbReference type="AlphaFoldDB" id="A0A7T5UH27"/>
<sequence>MILASTRLIPLSFAFVGLMLSANPALAQQGGIPDDERVKIETVIQDYLDKNPGVVLQALEKHQENQRTEMERQFVDKFATLKDQIIKDGHPTVGPETADVTIFEFYDYNCGYCKKAFADVAKIVEEDKNVRFIFIEMPILSENSIEAARWALAIDKQGKFFEYHSALMKHAGMKDKATLEKYAAEVGVDIKKATADADSKAVLEVIEKNLSLARDLGISGTPAFVIGDQLTPGYMGYEGMKAAIAEIRKNGKAE</sequence>
<proteinExistence type="inferred from homology"/>
<dbReference type="PROSITE" id="PS51352">
    <property type="entry name" value="THIOREDOXIN_2"/>
    <property type="match status" value="1"/>
</dbReference>
<evidence type="ECO:0000256" key="5">
    <source>
        <dbReference type="ARBA" id="ARBA00023284"/>
    </source>
</evidence>
<evidence type="ECO:0000313" key="9">
    <source>
        <dbReference type="Proteomes" id="UP000595362"/>
    </source>
</evidence>
<evidence type="ECO:0000256" key="1">
    <source>
        <dbReference type="ARBA" id="ARBA00005791"/>
    </source>
</evidence>
<dbReference type="SUPFAM" id="SSF52833">
    <property type="entry name" value="Thioredoxin-like"/>
    <property type="match status" value="1"/>
</dbReference>
<keyword evidence="4" id="KW-1015">Disulfide bond</keyword>
<dbReference type="GO" id="GO:0016491">
    <property type="term" value="F:oxidoreductase activity"/>
    <property type="evidence" value="ECO:0007669"/>
    <property type="project" value="UniProtKB-KW"/>
</dbReference>
<keyword evidence="2 6" id="KW-0732">Signal</keyword>
<name>A0A7T5UH27_9BACT</name>
<keyword evidence="5" id="KW-0676">Redox-active center</keyword>
<dbReference type="InterPro" id="IPR013766">
    <property type="entry name" value="Thioredoxin_domain"/>
</dbReference>
<evidence type="ECO:0000256" key="4">
    <source>
        <dbReference type="ARBA" id="ARBA00023157"/>
    </source>
</evidence>
<dbReference type="CDD" id="cd03023">
    <property type="entry name" value="DsbA_Com1_like"/>
    <property type="match status" value="1"/>
</dbReference>
<reference evidence="8 9" key="1">
    <citation type="submission" date="2020-07" db="EMBL/GenBank/DDBJ databases">
        <title>Huge and variable diversity of episymbiotic CPR bacteria and DPANN archaea in groundwater ecosystems.</title>
        <authorList>
            <person name="He C.Y."/>
            <person name="Keren R."/>
            <person name="Whittaker M."/>
            <person name="Farag I.F."/>
            <person name="Doudna J."/>
            <person name="Cate J.H.D."/>
            <person name="Banfield J.F."/>
        </authorList>
    </citation>
    <scope>NUCLEOTIDE SEQUENCE [LARGE SCALE GENOMIC DNA]</scope>
    <source>
        <strain evidence="8">NC_groundwater_70_Ag_B-0.1um_54_66</strain>
    </source>
</reference>
<feature type="chain" id="PRO_5032530996" evidence="6">
    <location>
        <begin position="28"/>
        <end position="254"/>
    </location>
</feature>
<evidence type="ECO:0000259" key="7">
    <source>
        <dbReference type="PROSITE" id="PS51352"/>
    </source>
</evidence>
<dbReference type="InterPro" id="IPR012336">
    <property type="entry name" value="Thioredoxin-like_fold"/>
</dbReference>
<protein>
    <submittedName>
        <fullName evidence="8">Thioredoxin domain-containing protein</fullName>
    </submittedName>
</protein>
<comment type="similarity">
    <text evidence="1">Belongs to the thioredoxin family. DsbA subfamily.</text>
</comment>
<organism evidence="8 9">
    <name type="scientific">Micavibrio aeruginosavorus</name>
    <dbReference type="NCBI Taxonomy" id="349221"/>
    <lineage>
        <taxon>Bacteria</taxon>
        <taxon>Pseudomonadati</taxon>
        <taxon>Bdellovibrionota</taxon>
        <taxon>Bdellovibrionia</taxon>
        <taxon>Bdellovibrionales</taxon>
        <taxon>Pseudobdellovibrionaceae</taxon>
        <taxon>Micavibrio</taxon>
    </lineage>
</organism>